<protein>
    <submittedName>
        <fullName evidence="1">RING/FYVE/PHD zinc finger superfamily protein</fullName>
    </submittedName>
</protein>
<sequence length="74" mass="8212">MLALLIENTAGTWRWWPSTTIPWNHVIANAIEVLDFQLKVKLILDGLLRRIFQAELTSSACQACESPSRGSASA</sequence>
<evidence type="ECO:0000313" key="1">
    <source>
        <dbReference type="EMBL" id="AQK68186.1"/>
    </source>
</evidence>
<name>A0A1D6GZM9_MAIZE</name>
<proteinExistence type="predicted"/>
<dbReference type="EMBL" id="CM000781">
    <property type="protein sequence ID" value="AQK68186.1"/>
    <property type="molecule type" value="Genomic_DNA"/>
</dbReference>
<reference evidence="1" key="1">
    <citation type="submission" date="2015-12" db="EMBL/GenBank/DDBJ databases">
        <title>Update maize B73 reference genome by single molecule sequencing technologies.</title>
        <authorList>
            <consortium name="Maize Genome Sequencing Project"/>
            <person name="Ware D."/>
        </authorList>
    </citation>
    <scope>NUCLEOTIDE SEQUENCE</scope>
    <source>
        <tissue evidence="1">Seedling</tissue>
    </source>
</reference>
<gene>
    <name evidence="1" type="ORF">ZEAMMB73_Zm00001d015152</name>
</gene>
<dbReference type="AlphaFoldDB" id="A0A1D6GZM9"/>
<accession>A0A1D6GZM9</accession>
<organism evidence="1">
    <name type="scientific">Zea mays</name>
    <name type="common">Maize</name>
    <dbReference type="NCBI Taxonomy" id="4577"/>
    <lineage>
        <taxon>Eukaryota</taxon>
        <taxon>Viridiplantae</taxon>
        <taxon>Streptophyta</taxon>
        <taxon>Embryophyta</taxon>
        <taxon>Tracheophyta</taxon>
        <taxon>Spermatophyta</taxon>
        <taxon>Magnoliopsida</taxon>
        <taxon>Liliopsida</taxon>
        <taxon>Poales</taxon>
        <taxon>Poaceae</taxon>
        <taxon>PACMAD clade</taxon>
        <taxon>Panicoideae</taxon>
        <taxon>Andropogonodae</taxon>
        <taxon>Andropogoneae</taxon>
        <taxon>Tripsacinae</taxon>
        <taxon>Zea</taxon>
    </lineage>
</organism>